<feature type="binding site" evidence="8">
    <location>
        <begin position="103"/>
        <end position="106"/>
    </location>
    <ligand>
        <name>(6S)-5,6,7,8-tetrahydrofolate</name>
        <dbReference type="ChEBI" id="CHEBI:57453"/>
    </ligand>
</feature>
<evidence type="ECO:0000313" key="12">
    <source>
        <dbReference type="Proteomes" id="UP000237684"/>
    </source>
</evidence>
<evidence type="ECO:0000256" key="8">
    <source>
        <dbReference type="HAMAP-Rule" id="MF_00182"/>
    </source>
</evidence>
<evidence type="ECO:0000256" key="3">
    <source>
        <dbReference type="ARBA" id="ARBA00012261"/>
    </source>
</evidence>
<evidence type="ECO:0000256" key="1">
    <source>
        <dbReference type="ARBA" id="ARBA00002606"/>
    </source>
</evidence>
<evidence type="ECO:0000259" key="9">
    <source>
        <dbReference type="Pfam" id="PF00551"/>
    </source>
</evidence>
<organism evidence="11 12">
    <name type="scientific">Abditibacterium utsteinense</name>
    <dbReference type="NCBI Taxonomy" id="1960156"/>
    <lineage>
        <taxon>Bacteria</taxon>
        <taxon>Pseudomonadati</taxon>
        <taxon>Abditibacteriota</taxon>
        <taxon>Abditibacteriia</taxon>
        <taxon>Abditibacteriales</taxon>
        <taxon>Abditibacteriaceae</taxon>
        <taxon>Abditibacterium</taxon>
    </lineage>
</organism>
<dbReference type="Pfam" id="PF02911">
    <property type="entry name" value="Formyl_trans_C"/>
    <property type="match status" value="1"/>
</dbReference>
<dbReference type="EMBL" id="NIGF01000020">
    <property type="protein sequence ID" value="PQV62855.1"/>
    <property type="molecule type" value="Genomic_DNA"/>
</dbReference>
<dbReference type="Gene3D" id="3.10.25.10">
    <property type="entry name" value="Formyl transferase, C-terminal domain"/>
    <property type="match status" value="1"/>
</dbReference>
<dbReference type="InParanoid" id="A0A2S8SPY0"/>
<dbReference type="SUPFAM" id="SSF50486">
    <property type="entry name" value="FMT C-terminal domain-like"/>
    <property type="match status" value="1"/>
</dbReference>
<evidence type="ECO:0000313" key="11">
    <source>
        <dbReference type="EMBL" id="PQV62855.1"/>
    </source>
</evidence>
<comment type="function">
    <text evidence="1 8">Attaches a formyl group to the free amino group of methionyl-tRNA(fMet). The formyl group appears to play a dual role in the initiator identity of N-formylmethionyl-tRNA by promoting its recognition by IF2 and preventing the misappropriation of this tRNA by the elongation apparatus.</text>
</comment>
<evidence type="ECO:0000256" key="7">
    <source>
        <dbReference type="ARBA" id="ARBA00048558"/>
    </source>
</evidence>
<comment type="caution">
    <text evidence="11">The sequence shown here is derived from an EMBL/GenBank/DDBJ whole genome shotgun (WGS) entry which is preliminary data.</text>
</comment>
<dbReference type="PROSITE" id="PS00373">
    <property type="entry name" value="GART"/>
    <property type="match status" value="1"/>
</dbReference>
<dbReference type="EC" id="2.1.2.9" evidence="3 8"/>
<dbReference type="InterPro" id="IPR005794">
    <property type="entry name" value="Fmt"/>
</dbReference>
<name>A0A2S8SPY0_9BACT</name>
<dbReference type="PANTHER" id="PTHR11138:SF5">
    <property type="entry name" value="METHIONYL-TRNA FORMYLTRANSFERASE, MITOCHONDRIAL"/>
    <property type="match status" value="1"/>
</dbReference>
<keyword evidence="5 8" id="KW-0808">Transferase</keyword>
<sequence length="301" mass="33051">MGTPALAVPCLDALGREHEIIAVVTQPDKIGGRGHELLSSAVKQRALELEIPVLQPARARAESFIAEMRYLAPDAIAVVAYGQILPREILDIAPRGCVNLHYSLLPRWRGAAPVQYAIWNGDKTTGVTTQWMAEKLDAGDVISQREVEILPLETSGELLERLTFIGADFLQRTFQLLKNQSAPRTPQDESKVTFCPQISREMASINWQKPAQEIENLVRAMNPWPVAHFEFKGTPLKVLRAQKMEDSAAPGTILKVDKDGILVAAGQNALQLIEVQAAGKPKMKAGDWARGARLEVGARLT</sequence>
<dbReference type="AlphaFoldDB" id="A0A2S8SPY0"/>
<dbReference type="InterPro" id="IPR001555">
    <property type="entry name" value="GART_AS"/>
</dbReference>
<accession>A0A2S8SPY0</accession>
<dbReference type="InterPro" id="IPR002376">
    <property type="entry name" value="Formyl_transf_N"/>
</dbReference>
<gene>
    <name evidence="8" type="primary">fmt</name>
    <name evidence="11" type="ORF">B1R32_12028</name>
</gene>
<evidence type="ECO:0000259" key="10">
    <source>
        <dbReference type="Pfam" id="PF02911"/>
    </source>
</evidence>
<dbReference type="InterPro" id="IPR037022">
    <property type="entry name" value="Formyl_trans_C_sf"/>
</dbReference>
<dbReference type="PANTHER" id="PTHR11138">
    <property type="entry name" value="METHIONYL-TRNA FORMYLTRANSFERASE"/>
    <property type="match status" value="1"/>
</dbReference>
<dbReference type="Proteomes" id="UP000237684">
    <property type="component" value="Unassembled WGS sequence"/>
</dbReference>
<dbReference type="HAMAP" id="MF_00182">
    <property type="entry name" value="Formyl_trans"/>
    <property type="match status" value="1"/>
</dbReference>
<evidence type="ECO:0000256" key="6">
    <source>
        <dbReference type="ARBA" id="ARBA00022917"/>
    </source>
</evidence>
<keyword evidence="6 8" id="KW-0648">Protein biosynthesis</keyword>
<feature type="domain" description="Formyl transferase C-terminal" evidence="10">
    <location>
        <begin position="198"/>
        <end position="292"/>
    </location>
</feature>
<comment type="similarity">
    <text evidence="2 8">Belongs to the Fmt family.</text>
</comment>
<dbReference type="SUPFAM" id="SSF53328">
    <property type="entry name" value="Formyltransferase"/>
    <property type="match status" value="1"/>
</dbReference>
<keyword evidence="12" id="KW-1185">Reference proteome</keyword>
<dbReference type="GO" id="GO:0005829">
    <property type="term" value="C:cytosol"/>
    <property type="evidence" value="ECO:0007669"/>
    <property type="project" value="TreeGrafter"/>
</dbReference>
<dbReference type="GO" id="GO:0004479">
    <property type="term" value="F:methionyl-tRNA formyltransferase activity"/>
    <property type="evidence" value="ECO:0007669"/>
    <property type="project" value="UniProtKB-UniRule"/>
</dbReference>
<reference evidence="11 12" key="1">
    <citation type="journal article" date="2018" name="Syst. Appl. Microbiol.">
        <title>Abditibacterium utsteinense sp. nov., the first cultivated member of candidate phylum FBP, isolated from ice-free Antarctic soil samples.</title>
        <authorList>
            <person name="Tahon G."/>
            <person name="Tytgat B."/>
            <person name="Lebbe L."/>
            <person name="Carlier A."/>
            <person name="Willems A."/>
        </authorList>
    </citation>
    <scope>NUCLEOTIDE SEQUENCE [LARGE SCALE GENOMIC DNA]</scope>
    <source>
        <strain evidence="11 12">LMG 29911</strain>
    </source>
</reference>
<dbReference type="InterPro" id="IPR011034">
    <property type="entry name" value="Formyl_transferase-like_C_sf"/>
</dbReference>
<dbReference type="InterPro" id="IPR005793">
    <property type="entry name" value="Formyl_trans_C"/>
</dbReference>
<dbReference type="Gene3D" id="3.40.50.170">
    <property type="entry name" value="Formyl transferase, N-terminal domain"/>
    <property type="match status" value="1"/>
</dbReference>
<dbReference type="FunCoup" id="A0A2S8SPY0">
    <property type="interactions" value="429"/>
</dbReference>
<dbReference type="InterPro" id="IPR041711">
    <property type="entry name" value="Met-tRNA-FMT_N"/>
</dbReference>
<dbReference type="CDD" id="cd08704">
    <property type="entry name" value="Met_tRNA_FMT_C"/>
    <property type="match status" value="1"/>
</dbReference>
<evidence type="ECO:0000256" key="5">
    <source>
        <dbReference type="ARBA" id="ARBA00022679"/>
    </source>
</evidence>
<dbReference type="NCBIfam" id="TIGR00460">
    <property type="entry name" value="fmt"/>
    <property type="match status" value="1"/>
</dbReference>
<dbReference type="CDD" id="cd08646">
    <property type="entry name" value="FMT_core_Met-tRNA-FMT_N"/>
    <property type="match status" value="1"/>
</dbReference>
<feature type="domain" description="Formyl transferase N-terminal" evidence="9">
    <location>
        <begin position="18"/>
        <end position="169"/>
    </location>
</feature>
<dbReference type="InterPro" id="IPR036477">
    <property type="entry name" value="Formyl_transf_N_sf"/>
</dbReference>
<proteinExistence type="inferred from homology"/>
<dbReference type="Pfam" id="PF00551">
    <property type="entry name" value="Formyl_trans_N"/>
    <property type="match status" value="1"/>
</dbReference>
<evidence type="ECO:0000256" key="2">
    <source>
        <dbReference type="ARBA" id="ARBA00010699"/>
    </source>
</evidence>
<dbReference type="InterPro" id="IPR044135">
    <property type="entry name" value="Met-tRNA-FMT_C"/>
</dbReference>
<evidence type="ECO:0000256" key="4">
    <source>
        <dbReference type="ARBA" id="ARBA00016014"/>
    </source>
</evidence>
<comment type="catalytic activity">
    <reaction evidence="7 8">
        <text>L-methionyl-tRNA(fMet) + (6R)-10-formyltetrahydrofolate = N-formyl-L-methionyl-tRNA(fMet) + (6S)-5,6,7,8-tetrahydrofolate + H(+)</text>
        <dbReference type="Rhea" id="RHEA:24380"/>
        <dbReference type="Rhea" id="RHEA-COMP:9952"/>
        <dbReference type="Rhea" id="RHEA-COMP:9953"/>
        <dbReference type="ChEBI" id="CHEBI:15378"/>
        <dbReference type="ChEBI" id="CHEBI:57453"/>
        <dbReference type="ChEBI" id="CHEBI:78530"/>
        <dbReference type="ChEBI" id="CHEBI:78844"/>
        <dbReference type="ChEBI" id="CHEBI:195366"/>
        <dbReference type="EC" id="2.1.2.9"/>
    </reaction>
</comment>
<protein>
    <recommendedName>
        <fullName evidence="4 8">Methionyl-tRNA formyltransferase</fullName>
        <ecNumber evidence="3 8">2.1.2.9</ecNumber>
    </recommendedName>
</protein>